<dbReference type="PANTHER" id="PTHR30441">
    <property type="entry name" value="DUF748 DOMAIN-CONTAINING PROTEIN"/>
    <property type="match status" value="1"/>
</dbReference>
<reference evidence="2 3" key="1">
    <citation type="submission" date="2019-03" db="EMBL/GenBank/DDBJ databases">
        <title>Paracraurococcus aquatilis NE82 genome sequence.</title>
        <authorList>
            <person name="Zhao Y."/>
            <person name="Du Z."/>
        </authorList>
    </citation>
    <scope>NUCLEOTIDE SEQUENCE [LARGE SCALE GENOMIC DNA]</scope>
    <source>
        <strain evidence="2 3">NE82</strain>
    </source>
</reference>
<dbReference type="Proteomes" id="UP000295023">
    <property type="component" value="Unassembled WGS sequence"/>
</dbReference>
<dbReference type="GO" id="GO:0005886">
    <property type="term" value="C:plasma membrane"/>
    <property type="evidence" value="ECO:0007669"/>
    <property type="project" value="TreeGrafter"/>
</dbReference>
<dbReference type="EMBL" id="SKBM01000016">
    <property type="protein sequence ID" value="TCZ58573.1"/>
    <property type="molecule type" value="Genomic_DNA"/>
</dbReference>
<dbReference type="AlphaFoldDB" id="A0A4R4DFC7"/>
<dbReference type="OrthoDB" id="7245203at2"/>
<gene>
    <name evidence="2" type="ORF">EXY23_16685</name>
</gene>
<sequence>MLRRVLLGLAVLVAVLAVLAVSGLLLLGRVDWAGLAATRAGAALGRPVTLGALRVTPGRWLRIEVEDLALANIEGGSRPEMLTLRRAAAEVELRSLLHGPPVLRAVAVDGLSLLLERGREGARNWRFGAPRPPAEGPPDRSGLPLLLSAAVTDSEILFRTGSGQVLRTWLETAAIGTEGPEAPVLLRAAGRYNDVPVALDGRLESTTLLRQSARPYGTTLRLEARDTRLDFDGTMTDPLNIDGADGAAVLRAPSPDTLLALAGAAAELHAPLEIEGRLTHRDAVWQLAEGKGQLAGEAVAIRLARFTEGTPGQPDAVALDLGFGRLDLNRRLAAGRRAGAAEADLPLEVSAAPDPLLSVRLEAEELAYAALRARDVAFAAALVPGRITVESLALSTSGARLRASGQVEARPQGARIAAEVRLEEGDLDIMRRALGLRSLPLAGRLDGWVAVTAEGGRLNAAARGARVSAVVAMRGGQVAREVIEAGSTDLRLLVRRPRGMTPVACLLGMVEMRAGSGEVAPLRIRSAEGTVAGTASFNLDRRQLDLVIGSERATTGFFALDIPVRVSGSFADPSIRPARWSPKGRARLAAADDVAPLPARLRDFARQNPCYRPGAAPAAPPLRARRR</sequence>
<dbReference type="PANTHER" id="PTHR30441:SF8">
    <property type="entry name" value="DUF748 DOMAIN-CONTAINING PROTEIN"/>
    <property type="match status" value="1"/>
</dbReference>
<accession>A0A4R4DFC7</accession>
<evidence type="ECO:0000313" key="2">
    <source>
        <dbReference type="EMBL" id="TCZ58573.1"/>
    </source>
</evidence>
<dbReference type="GO" id="GO:0090313">
    <property type="term" value="P:regulation of protein targeting to membrane"/>
    <property type="evidence" value="ECO:0007669"/>
    <property type="project" value="TreeGrafter"/>
</dbReference>
<comment type="caution">
    <text evidence="2">The sequence shown here is derived from an EMBL/GenBank/DDBJ whole genome shotgun (WGS) entry which is preliminary data.</text>
</comment>
<keyword evidence="3" id="KW-1185">Reference proteome</keyword>
<proteinExistence type="predicted"/>
<protein>
    <submittedName>
        <fullName evidence="2">Uncharacterized protein</fullName>
    </submittedName>
</protein>
<organism evidence="2 3">
    <name type="scientific">Roseicella aquatilis</name>
    <dbReference type="NCBI Taxonomy" id="2527868"/>
    <lineage>
        <taxon>Bacteria</taxon>
        <taxon>Pseudomonadati</taxon>
        <taxon>Pseudomonadota</taxon>
        <taxon>Alphaproteobacteria</taxon>
        <taxon>Acetobacterales</taxon>
        <taxon>Roseomonadaceae</taxon>
        <taxon>Roseicella</taxon>
    </lineage>
</organism>
<dbReference type="InterPro" id="IPR052894">
    <property type="entry name" value="AsmA-related"/>
</dbReference>
<feature type="region of interest" description="Disordered" evidence="1">
    <location>
        <begin position="608"/>
        <end position="627"/>
    </location>
</feature>
<name>A0A4R4DFC7_9PROT</name>
<dbReference type="RefSeq" id="WP_132291763.1">
    <property type="nucleotide sequence ID" value="NZ_SKBM01000016.1"/>
</dbReference>
<evidence type="ECO:0000313" key="3">
    <source>
        <dbReference type="Proteomes" id="UP000295023"/>
    </source>
</evidence>
<evidence type="ECO:0000256" key="1">
    <source>
        <dbReference type="SAM" id="MobiDB-lite"/>
    </source>
</evidence>